<keyword evidence="3 6" id="KW-0862">Zinc</keyword>
<evidence type="ECO:0000256" key="3">
    <source>
        <dbReference type="ARBA" id="ARBA00022833"/>
    </source>
</evidence>
<evidence type="ECO:0000313" key="8">
    <source>
        <dbReference type="EMBL" id="CAF0786718.1"/>
    </source>
</evidence>
<dbReference type="EMBL" id="CAJNOC010000645">
    <property type="protein sequence ID" value="CAF0786718.1"/>
    <property type="molecule type" value="Genomic_DNA"/>
</dbReference>
<evidence type="ECO:0000256" key="2">
    <source>
        <dbReference type="ARBA" id="ARBA00022723"/>
    </source>
</evidence>
<dbReference type="PANTHER" id="PTHR10173:SF52">
    <property type="entry name" value="METHIONINE-R-SULFOXIDE REDUCTASE B1"/>
    <property type="match status" value="1"/>
</dbReference>
<keyword evidence="2 6" id="KW-0479">Metal-binding</keyword>
<dbReference type="GO" id="GO:0006979">
    <property type="term" value="P:response to oxidative stress"/>
    <property type="evidence" value="ECO:0007669"/>
    <property type="project" value="InterPro"/>
</dbReference>
<comment type="cofactor">
    <cofactor evidence="6">
        <name>Zn(2+)</name>
        <dbReference type="ChEBI" id="CHEBI:29105"/>
    </cofactor>
    <text evidence="6">Binds 1 zinc ion per subunit.</text>
</comment>
<dbReference type="Proteomes" id="UP000663879">
    <property type="component" value="Unassembled WGS sequence"/>
</dbReference>
<evidence type="ECO:0000256" key="6">
    <source>
        <dbReference type="RuleBase" id="RU365044"/>
    </source>
</evidence>
<comment type="catalytic activity">
    <reaction evidence="5 6">
        <text>L-methionyl-[protein] + [thioredoxin]-disulfide + H2O = L-methionyl-(R)-S-oxide-[protein] + [thioredoxin]-dithiol</text>
        <dbReference type="Rhea" id="RHEA:24164"/>
        <dbReference type="Rhea" id="RHEA-COMP:10698"/>
        <dbReference type="Rhea" id="RHEA-COMP:10700"/>
        <dbReference type="Rhea" id="RHEA-COMP:12313"/>
        <dbReference type="Rhea" id="RHEA-COMP:12314"/>
        <dbReference type="ChEBI" id="CHEBI:15377"/>
        <dbReference type="ChEBI" id="CHEBI:16044"/>
        <dbReference type="ChEBI" id="CHEBI:29950"/>
        <dbReference type="ChEBI" id="CHEBI:45764"/>
        <dbReference type="ChEBI" id="CHEBI:50058"/>
        <dbReference type="EC" id="1.8.4.12"/>
    </reaction>
</comment>
<evidence type="ECO:0000259" key="7">
    <source>
        <dbReference type="PROSITE" id="PS51790"/>
    </source>
</evidence>
<dbReference type="NCBIfam" id="TIGR00357">
    <property type="entry name" value="peptide-methionine (R)-S-oxide reductase MsrB"/>
    <property type="match status" value="1"/>
</dbReference>
<dbReference type="Gene3D" id="2.170.150.20">
    <property type="entry name" value="Peptide methionine sulfoxide reductase"/>
    <property type="match status" value="1"/>
</dbReference>
<dbReference type="OrthoDB" id="44061at2759"/>
<comment type="function">
    <text evidence="6">Methionine-sulfoxide reductase that specifically reduces methionine (R)-sulfoxide back to methionine. While in many cases methionine oxidation is the result of random oxidation following oxidative stress, methionine oxidation is also a post-translational modification that takes place on specific residues.</text>
</comment>
<dbReference type="GO" id="GO:0030091">
    <property type="term" value="P:protein repair"/>
    <property type="evidence" value="ECO:0007669"/>
    <property type="project" value="InterPro"/>
</dbReference>
<dbReference type="Pfam" id="PF01641">
    <property type="entry name" value="SelR"/>
    <property type="match status" value="1"/>
</dbReference>
<evidence type="ECO:0000256" key="5">
    <source>
        <dbReference type="ARBA" id="ARBA00048488"/>
    </source>
</evidence>
<proteinExistence type="inferred from homology"/>
<dbReference type="InterPro" id="IPR028427">
    <property type="entry name" value="Met_Sox_Rdtase_MsrB"/>
</dbReference>
<dbReference type="SUPFAM" id="SSF51316">
    <property type="entry name" value="Mss4-like"/>
    <property type="match status" value="1"/>
</dbReference>
<keyword evidence="9" id="KW-1185">Reference proteome</keyword>
<name>A0A813RS53_9BILA</name>
<dbReference type="PROSITE" id="PS51790">
    <property type="entry name" value="MSRB"/>
    <property type="match status" value="1"/>
</dbReference>
<evidence type="ECO:0000256" key="4">
    <source>
        <dbReference type="ARBA" id="ARBA00023002"/>
    </source>
</evidence>
<reference evidence="8" key="1">
    <citation type="submission" date="2021-02" db="EMBL/GenBank/DDBJ databases">
        <authorList>
            <person name="Nowell W R."/>
        </authorList>
    </citation>
    <scope>NUCLEOTIDE SEQUENCE</scope>
    <source>
        <strain evidence="8">Ploen Becks lab</strain>
    </source>
</reference>
<dbReference type="EC" id="1.8.4.12" evidence="6"/>
<keyword evidence="4 6" id="KW-0560">Oxidoreductase</keyword>
<protein>
    <recommendedName>
        <fullName evidence="6">Peptide-methionine (R)-S-oxide reductase</fullName>
        <ecNumber evidence="6">1.8.4.12</ecNumber>
    </recommendedName>
</protein>
<dbReference type="AlphaFoldDB" id="A0A813RS53"/>
<sequence>MKVINLARNLIRNKTLPFTKTNFLISMGSFVSANYSSSFKDLKIYSENNKPKYKKKFTKEELKEMLNPLQYEVTQEKGTERPWSGVHLDEKDPGVFKCIVCDEELFSSKTKFESGSGWPSFYDVINSEKVTIIEDRSYGMRRIEATCSNCGSHLGHVFNDGPKPTGLRYCINSASLDFKPEKYEP</sequence>
<comment type="similarity">
    <text evidence="1 6">Belongs to the MsrB Met sulfoxide reductase family.</text>
</comment>
<dbReference type="InterPro" id="IPR002579">
    <property type="entry name" value="Met_Sox_Rdtase_MsrB_dom"/>
</dbReference>
<evidence type="ECO:0000256" key="1">
    <source>
        <dbReference type="ARBA" id="ARBA00007174"/>
    </source>
</evidence>
<gene>
    <name evidence="8" type="ORF">OXX778_LOCUS5758</name>
</gene>
<dbReference type="GO" id="GO:0005737">
    <property type="term" value="C:cytoplasm"/>
    <property type="evidence" value="ECO:0007669"/>
    <property type="project" value="TreeGrafter"/>
</dbReference>
<dbReference type="PANTHER" id="PTHR10173">
    <property type="entry name" value="METHIONINE SULFOXIDE REDUCTASE"/>
    <property type="match status" value="1"/>
</dbReference>
<evidence type="ECO:0000313" key="9">
    <source>
        <dbReference type="Proteomes" id="UP000663879"/>
    </source>
</evidence>
<comment type="caution">
    <text evidence="8">The sequence shown here is derived from an EMBL/GenBank/DDBJ whole genome shotgun (WGS) entry which is preliminary data.</text>
</comment>
<dbReference type="GO" id="GO:0033743">
    <property type="term" value="F:peptide-methionine (R)-S-oxide reductase activity"/>
    <property type="evidence" value="ECO:0007669"/>
    <property type="project" value="UniProtKB-EC"/>
</dbReference>
<organism evidence="8 9">
    <name type="scientific">Brachionus calyciflorus</name>
    <dbReference type="NCBI Taxonomy" id="104777"/>
    <lineage>
        <taxon>Eukaryota</taxon>
        <taxon>Metazoa</taxon>
        <taxon>Spiralia</taxon>
        <taxon>Gnathifera</taxon>
        <taxon>Rotifera</taxon>
        <taxon>Eurotatoria</taxon>
        <taxon>Monogononta</taxon>
        <taxon>Pseudotrocha</taxon>
        <taxon>Ploima</taxon>
        <taxon>Brachionidae</taxon>
        <taxon>Brachionus</taxon>
    </lineage>
</organism>
<feature type="domain" description="MsrB" evidence="7">
    <location>
        <begin position="59"/>
        <end position="181"/>
    </location>
</feature>
<dbReference type="InterPro" id="IPR011057">
    <property type="entry name" value="Mss4-like_sf"/>
</dbReference>
<dbReference type="FunFam" id="2.170.150.20:FF:000001">
    <property type="entry name" value="Peptide methionine sulfoxide reductase MsrB"/>
    <property type="match status" value="1"/>
</dbReference>
<accession>A0A813RS53</accession>
<dbReference type="GO" id="GO:0046872">
    <property type="term" value="F:metal ion binding"/>
    <property type="evidence" value="ECO:0007669"/>
    <property type="project" value="UniProtKB-KW"/>
</dbReference>